<feature type="region of interest" description="Disordered" evidence="1">
    <location>
        <begin position="39"/>
        <end position="147"/>
    </location>
</feature>
<evidence type="ECO:0000256" key="1">
    <source>
        <dbReference type="SAM" id="MobiDB-lite"/>
    </source>
</evidence>
<comment type="caution">
    <text evidence="2">The sequence shown here is derived from an EMBL/GenBank/DDBJ whole genome shotgun (WGS) entry which is preliminary data.</text>
</comment>
<evidence type="ECO:0000313" key="2">
    <source>
        <dbReference type="EMBL" id="TQE17868.1"/>
    </source>
</evidence>
<dbReference type="EMBL" id="SPAZ01000334">
    <property type="protein sequence ID" value="TQE17868.1"/>
    <property type="molecule type" value="Genomic_DNA"/>
</dbReference>
<protein>
    <submittedName>
        <fullName evidence="2">Uncharacterized protein</fullName>
    </submittedName>
</protein>
<name>A0AAE9AWN6_9ACTN</name>
<accession>A0AAE9AWN6</accession>
<dbReference type="AlphaFoldDB" id="A0AAE9AWN6"/>
<dbReference type="Proteomes" id="UP000318720">
    <property type="component" value="Unassembled WGS sequence"/>
</dbReference>
<reference evidence="2 3" key="1">
    <citation type="submission" date="2019-03" db="EMBL/GenBank/DDBJ databases">
        <title>Comparative genomic analyses of the sweetpotato soil rot pathogen, Streptomyces ipomoeae.</title>
        <authorList>
            <person name="Ruschel Soares N."/>
            <person name="Badger J.H."/>
            <person name="Huguet-Tapia J.C."/>
            <person name="Clark C.A."/>
            <person name="Pettis G.S."/>
        </authorList>
    </citation>
    <scope>NUCLEOTIDE SEQUENCE [LARGE SCALE GENOMIC DNA]</scope>
    <source>
        <strain evidence="2 3">88-35</strain>
    </source>
</reference>
<dbReference type="SUPFAM" id="SSF51905">
    <property type="entry name" value="FAD/NAD(P)-binding domain"/>
    <property type="match status" value="1"/>
</dbReference>
<dbReference type="Gene3D" id="3.50.50.60">
    <property type="entry name" value="FAD/NAD(P)-binding domain"/>
    <property type="match status" value="1"/>
</dbReference>
<sequence>MRRAAQVVMIGDGRAGLTVGHHPRRLGLDFVILDARTEPNSATATGPAPPDATREPLQSHLPRRQLWLRPPPFSGGEGVEEQRMSRHTRRRSSLQVRLTVAGAGVLASVGRQAQERVQTTSTRSRRGGGGRTEPWKGHGSGKSVPLS</sequence>
<organism evidence="2 3">
    <name type="scientific">Streptomyces ipomoeae</name>
    <dbReference type="NCBI Taxonomy" id="103232"/>
    <lineage>
        <taxon>Bacteria</taxon>
        <taxon>Bacillati</taxon>
        <taxon>Actinomycetota</taxon>
        <taxon>Actinomycetes</taxon>
        <taxon>Kitasatosporales</taxon>
        <taxon>Streptomycetaceae</taxon>
        <taxon>Streptomyces</taxon>
    </lineage>
</organism>
<proteinExistence type="predicted"/>
<evidence type="ECO:0000313" key="3">
    <source>
        <dbReference type="Proteomes" id="UP000318720"/>
    </source>
</evidence>
<gene>
    <name evidence="2" type="ORF">Sipo8835_41485</name>
</gene>
<dbReference type="InterPro" id="IPR036188">
    <property type="entry name" value="FAD/NAD-bd_sf"/>
</dbReference>